<dbReference type="Gene3D" id="3.40.50.150">
    <property type="entry name" value="Vaccinia Virus protein VP39"/>
    <property type="match status" value="1"/>
</dbReference>
<reference evidence="2" key="1">
    <citation type="submission" date="2021-03" db="EMBL/GenBank/DDBJ databases">
        <authorList>
            <person name="Sun Q."/>
        </authorList>
    </citation>
    <scope>NUCLEOTIDE SEQUENCE</scope>
    <source>
        <strain evidence="2">CCM 8862</strain>
    </source>
</reference>
<name>A0A939E1M3_9CORY</name>
<dbReference type="SUPFAM" id="SSF53335">
    <property type="entry name" value="S-adenosyl-L-methionine-dependent methyltransferases"/>
    <property type="match status" value="1"/>
</dbReference>
<dbReference type="CDD" id="cd02440">
    <property type="entry name" value="AdoMet_MTases"/>
    <property type="match status" value="1"/>
</dbReference>
<dbReference type="InterPro" id="IPR029063">
    <property type="entry name" value="SAM-dependent_MTases_sf"/>
</dbReference>
<dbReference type="InterPro" id="IPR025714">
    <property type="entry name" value="Methyltranfer_dom"/>
</dbReference>
<keyword evidence="3" id="KW-1185">Reference proteome</keyword>
<feature type="domain" description="Methyltransferase" evidence="1">
    <location>
        <begin position="41"/>
        <end position="152"/>
    </location>
</feature>
<sequence>MSTSRKNTAPAYIHGRDRTAWSTYTDRTAARCAGYLLGHLTEGMTVLDVGCGEGTITCDIAEIVGPGNVTATDISPVALDCARQTAQQRGLEEITFTPAQGTRLKAVGKTSFDVVHAHQVLQHASDPVSLLTDMIDHARQLVAVREADYRCMQWYPEYPGMDLWRSTYLAAATGCGGHPDAGRRLRFWAERAVTNTAVDRGIDITVTTSNWHWADAESCRSFGKAQATRCQTGWKEAFTAAGAGEEDLKEMAHGWKKWSKKSGAFFLMPHTEVLLTIR</sequence>
<dbReference type="RefSeq" id="WP_207279529.1">
    <property type="nucleotide sequence ID" value="NZ_JAFLEQ010000017.1"/>
</dbReference>
<keyword evidence="2" id="KW-0489">Methyltransferase</keyword>
<dbReference type="GO" id="GO:0008168">
    <property type="term" value="F:methyltransferase activity"/>
    <property type="evidence" value="ECO:0007669"/>
    <property type="project" value="UniProtKB-KW"/>
</dbReference>
<gene>
    <name evidence="2" type="ORF">JZY06_10555</name>
</gene>
<organism evidence="2 3">
    <name type="scientific">Corynebacterium mendelii</name>
    <dbReference type="NCBI Taxonomy" id="2765362"/>
    <lineage>
        <taxon>Bacteria</taxon>
        <taxon>Bacillati</taxon>
        <taxon>Actinomycetota</taxon>
        <taxon>Actinomycetes</taxon>
        <taxon>Mycobacteriales</taxon>
        <taxon>Corynebacteriaceae</taxon>
        <taxon>Corynebacterium</taxon>
    </lineage>
</organism>
<keyword evidence="2" id="KW-0808">Transferase</keyword>
<dbReference type="Proteomes" id="UP000664332">
    <property type="component" value="Unassembled WGS sequence"/>
</dbReference>
<comment type="caution">
    <text evidence="2">The sequence shown here is derived from an EMBL/GenBank/DDBJ whole genome shotgun (WGS) entry which is preliminary data.</text>
</comment>
<dbReference type="Pfam" id="PF13847">
    <property type="entry name" value="Methyltransf_31"/>
    <property type="match status" value="1"/>
</dbReference>
<accession>A0A939E1M3</accession>
<dbReference type="GO" id="GO:0032259">
    <property type="term" value="P:methylation"/>
    <property type="evidence" value="ECO:0007669"/>
    <property type="project" value="UniProtKB-KW"/>
</dbReference>
<evidence type="ECO:0000313" key="2">
    <source>
        <dbReference type="EMBL" id="MBN9645043.1"/>
    </source>
</evidence>
<proteinExistence type="predicted"/>
<protein>
    <submittedName>
        <fullName evidence="2">Class I SAM-dependent methyltransferase</fullName>
    </submittedName>
</protein>
<dbReference type="EMBL" id="JAFLEQ010000017">
    <property type="protein sequence ID" value="MBN9645043.1"/>
    <property type="molecule type" value="Genomic_DNA"/>
</dbReference>
<evidence type="ECO:0000259" key="1">
    <source>
        <dbReference type="Pfam" id="PF13847"/>
    </source>
</evidence>
<dbReference type="AlphaFoldDB" id="A0A939E1M3"/>
<dbReference type="PANTHER" id="PTHR43861">
    <property type="entry name" value="TRANS-ACONITATE 2-METHYLTRANSFERASE-RELATED"/>
    <property type="match status" value="1"/>
</dbReference>
<evidence type="ECO:0000313" key="3">
    <source>
        <dbReference type="Proteomes" id="UP000664332"/>
    </source>
</evidence>